<keyword evidence="1" id="KW-0539">Nucleus</keyword>
<dbReference type="SMART" id="SM00066">
    <property type="entry name" value="GAL4"/>
    <property type="match status" value="1"/>
</dbReference>
<feature type="region of interest" description="Disordered" evidence="2">
    <location>
        <begin position="552"/>
        <end position="586"/>
    </location>
</feature>
<organism evidence="4 5">
    <name type="scientific">Ophiostoma piceae (strain UAMH 11346)</name>
    <name type="common">Sap stain fungus</name>
    <dbReference type="NCBI Taxonomy" id="1262450"/>
    <lineage>
        <taxon>Eukaryota</taxon>
        <taxon>Fungi</taxon>
        <taxon>Dikarya</taxon>
        <taxon>Ascomycota</taxon>
        <taxon>Pezizomycotina</taxon>
        <taxon>Sordariomycetes</taxon>
        <taxon>Sordariomycetidae</taxon>
        <taxon>Ophiostomatales</taxon>
        <taxon>Ophiostomataceae</taxon>
        <taxon>Ophiostoma</taxon>
    </lineage>
</organism>
<dbReference type="EMBL" id="KE148150">
    <property type="protein sequence ID" value="EPE07896.1"/>
    <property type="molecule type" value="Genomic_DNA"/>
</dbReference>
<feature type="compositionally biased region" description="Basic and acidic residues" evidence="2">
    <location>
        <begin position="474"/>
        <end position="485"/>
    </location>
</feature>
<evidence type="ECO:0000256" key="1">
    <source>
        <dbReference type="ARBA" id="ARBA00023242"/>
    </source>
</evidence>
<accession>S3C7H8</accession>
<feature type="compositionally biased region" description="Low complexity" evidence="2">
    <location>
        <begin position="316"/>
        <end position="327"/>
    </location>
</feature>
<proteinExistence type="predicted"/>
<protein>
    <submittedName>
        <fullName evidence="4">C6 finger domain-containing protein</fullName>
    </submittedName>
</protein>
<dbReference type="AlphaFoldDB" id="S3C7H8"/>
<reference evidence="4 5" key="1">
    <citation type="journal article" date="2013" name="BMC Genomics">
        <title>The genome and transcriptome of the pine saprophyte Ophiostoma piceae, and a comparison with the bark beetle-associated pine pathogen Grosmannia clavigera.</title>
        <authorList>
            <person name="Haridas S."/>
            <person name="Wang Y."/>
            <person name="Lim L."/>
            <person name="Massoumi Alamouti S."/>
            <person name="Jackman S."/>
            <person name="Docking R."/>
            <person name="Robertson G."/>
            <person name="Birol I."/>
            <person name="Bohlmann J."/>
            <person name="Breuil C."/>
        </authorList>
    </citation>
    <scope>NUCLEOTIDE SEQUENCE [LARGE SCALE GENOMIC DNA]</scope>
    <source>
        <strain evidence="4 5">UAMH 11346</strain>
    </source>
</reference>
<feature type="region of interest" description="Disordered" evidence="2">
    <location>
        <begin position="120"/>
        <end position="177"/>
    </location>
</feature>
<dbReference type="CDD" id="cd00067">
    <property type="entry name" value="GAL4"/>
    <property type="match status" value="1"/>
</dbReference>
<feature type="compositionally biased region" description="Basic residues" evidence="2">
    <location>
        <begin position="201"/>
        <end position="211"/>
    </location>
</feature>
<name>S3C7H8_OPHP1</name>
<evidence type="ECO:0000313" key="4">
    <source>
        <dbReference type="EMBL" id="EPE07896.1"/>
    </source>
</evidence>
<feature type="compositionally biased region" description="Polar residues" evidence="2">
    <location>
        <begin position="1"/>
        <end position="16"/>
    </location>
</feature>
<dbReference type="eggNOG" id="ENOG502SAWI">
    <property type="taxonomic scope" value="Eukaryota"/>
</dbReference>
<evidence type="ECO:0000259" key="3">
    <source>
        <dbReference type="PROSITE" id="PS50048"/>
    </source>
</evidence>
<feature type="compositionally biased region" description="Low complexity" evidence="2">
    <location>
        <begin position="440"/>
        <end position="454"/>
    </location>
</feature>
<keyword evidence="5" id="KW-1185">Reference proteome</keyword>
<dbReference type="Proteomes" id="UP000016923">
    <property type="component" value="Unassembled WGS sequence"/>
</dbReference>
<evidence type="ECO:0000256" key="2">
    <source>
        <dbReference type="SAM" id="MobiDB-lite"/>
    </source>
</evidence>
<dbReference type="OrthoDB" id="4150467at2759"/>
<feature type="compositionally biased region" description="Polar residues" evidence="2">
    <location>
        <begin position="133"/>
        <end position="149"/>
    </location>
</feature>
<dbReference type="PROSITE" id="PS50048">
    <property type="entry name" value="ZN2_CY6_FUNGAL_2"/>
    <property type="match status" value="1"/>
</dbReference>
<feature type="compositionally biased region" description="Low complexity" evidence="2">
    <location>
        <begin position="811"/>
        <end position="830"/>
    </location>
</feature>
<sequence>MNFSHTSPTMSGSASTPAPADPKTVRFQLITPESPHTTARLPMRVQIYPHDATDSIVTTVKNFYGLYSSPTSSKGVSFEDEAGNTMIARYENFRDKMVVYVRVIEEPAMSPSAFATRNYQSPPALGAHHPYGSSGSHAFQNQGQHSPPSHTYPHGDANGSPPNPTSASANNTSTTSSYFAPVSSLQHFHHLQEHHGEHIHRPGSRTSRKRSLSPGVGSGDRRSTSTNSKNRSRSSKARGTANGNGGSQHSDGYGPDSMAGYSSGDGAPGSNSSRMKEQQPIGNTEISLENIVEGGRRKRAKFESSELPLFAPPQMPAASSNPSVSPARRSDHRPSLPFVLPGQNPYSGAGALHSPQHYNTHFGQGGVYATPGSDRRHTRASFGYSNAGLVGLGMGILPTPDPTVSSLSEEDKDVAMQLMRLGEISNYGRTSTSTQDDTFSGRADAASSTGATSDSESESGGDDGDDYEEVDEEAALHDASRKQQRLDLGGASRKIYQSVEPADDDNVDTDYKENVPAVSSVSSIPTATTAVTSAPITNGLMAAPKLKKVTKAAGTTASKLPRPQAPKTKLPKAPKQPKANGTGAAKSKKAAAAAIANTNANAVSASAAASAVPMSPASLPPSRKLSVSSVGSGAMSAATAAAIAGMTEEDITDLSSKPRCQRCRKSKKGCDRQRPCGRCRDAGLPADQCVSEDEGNGRKGRYGRHMNIPIKKDIGAAMETTPGPTGATGAASNGMQPPPPPAMHSQSQAAHAHGHSHSHSHSHSQPQPQPPSHTHSHSHSYSQPHAHPHMQSQSAIPPPSYHAPAVMPMAQSHSQSQSQTQLPPIQHQHLPQPPLPPQTQAQPIKSLPSLLPPAHISSTPIIAPTIPAMMAASAEKSKKRKR</sequence>
<feature type="compositionally biased region" description="Acidic residues" evidence="2">
    <location>
        <begin position="455"/>
        <end position="473"/>
    </location>
</feature>
<feature type="region of interest" description="Disordered" evidence="2">
    <location>
        <begin position="426"/>
        <end position="508"/>
    </location>
</feature>
<dbReference type="GO" id="GO:0008270">
    <property type="term" value="F:zinc ion binding"/>
    <property type="evidence" value="ECO:0007669"/>
    <property type="project" value="InterPro"/>
</dbReference>
<feature type="compositionally biased region" description="Basic residues" evidence="2">
    <location>
        <begin position="752"/>
        <end position="762"/>
    </location>
</feature>
<dbReference type="VEuPathDB" id="FungiDB:F503_00618"/>
<feature type="compositionally biased region" description="Low complexity" evidence="2">
    <location>
        <begin position="157"/>
        <end position="177"/>
    </location>
</feature>
<feature type="compositionally biased region" description="Basic and acidic residues" evidence="2">
    <location>
        <begin position="668"/>
        <end position="681"/>
    </location>
</feature>
<feature type="domain" description="Zn(2)-C6 fungal-type" evidence="3">
    <location>
        <begin position="659"/>
        <end position="691"/>
    </location>
</feature>
<dbReference type="HOGENOM" id="CLU_011074_0_0_1"/>
<feature type="region of interest" description="Disordered" evidence="2">
    <location>
        <begin position="665"/>
        <end position="865"/>
    </location>
</feature>
<feature type="region of interest" description="Disordered" evidence="2">
    <location>
        <begin position="308"/>
        <end position="332"/>
    </location>
</feature>
<evidence type="ECO:0000313" key="5">
    <source>
        <dbReference type="Proteomes" id="UP000016923"/>
    </source>
</evidence>
<dbReference type="GO" id="GO:0000981">
    <property type="term" value="F:DNA-binding transcription factor activity, RNA polymerase II-specific"/>
    <property type="evidence" value="ECO:0007669"/>
    <property type="project" value="InterPro"/>
</dbReference>
<feature type="region of interest" description="Disordered" evidence="2">
    <location>
        <begin position="192"/>
        <end position="292"/>
    </location>
</feature>
<feature type="region of interest" description="Disordered" evidence="2">
    <location>
        <begin position="1"/>
        <end position="21"/>
    </location>
</feature>
<feature type="compositionally biased region" description="Low complexity" evidence="2">
    <location>
        <begin position="856"/>
        <end position="865"/>
    </location>
</feature>
<feature type="compositionally biased region" description="Polar residues" evidence="2">
    <location>
        <begin position="427"/>
        <end position="438"/>
    </location>
</feature>
<gene>
    <name evidence="4" type="ORF">F503_00618</name>
</gene>
<dbReference type="InterPro" id="IPR001138">
    <property type="entry name" value="Zn2Cys6_DnaBD"/>
</dbReference>
<feature type="compositionally biased region" description="Low complexity" evidence="2">
    <location>
        <begin position="715"/>
        <end position="731"/>
    </location>
</feature>